<keyword evidence="3" id="KW-1185">Reference proteome</keyword>
<sequence length="198" mass="21491">MHPPLELRTEYEAHIAHTSFNRASDQAVLQLKESGEWRGSHLGDLDDAFLFEELGEALAVDVVGRLHVLADLLYVLRLLRNFRGGLDGFLLLIIISSAASSASGAYPSSWSDSSGTSDSSAAPGSAKSSAAAEDEEDWKESDAASCASERRRVERMWRRGVDGERRRRNGAEEEGEGLGRKASVAAMAQSERRSIRGG</sequence>
<feature type="compositionally biased region" description="Low complexity" evidence="1">
    <location>
        <begin position="105"/>
        <end position="131"/>
    </location>
</feature>
<organism evidence="2 3">
    <name type="scientific">Oryza rufipogon</name>
    <name type="common">Brownbeard rice</name>
    <name type="synonym">Asian wild rice</name>
    <dbReference type="NCBI Taxonomy" id="4529"/>
    <lineage>
        <taxon>Eukaryota</taxon>
        <taxon>Viridiplantae</taxon>
        <taxon>Streptophyta</taxon>
        <taxon>Embryophyta</taxon>
        <taxon>Tracheophyta</taxon>
        <taxon>Spermatophyta</taxon>
        <taxon>Magnoliopsida</taxon>
        <taxon>Liliopsida</taxon>
        <taxon>Poales</taxon>
        <taxon>Poaceae</taxon>
        <taxon>BOP clade</taxon>
        <taxon>Oryzoideae</taxon>
        <taxon>Oryzeae</taxon>
        <taxon>Oryzinae</taxon>
        <taxon>Oryza</taxon>
    </lineage>
</organism>
<evidence type="ECO:0000313" key="3">
    <source>
        <dbReference type="Proteomes" id="UP000008022"/>
    </source>
</evidence>
<dbReference type="Gramene" id="ORUFI09G00330.1">
    <property type="protein sequence ID" value="ORUFI09G00330.1"/>
    <property type="gene ID" value="ORUFI09G00330"/>
</dbReference>
<feature type="region of interest" description="Disordered" evidence="1">
    <location>
        <begin position="105"/>
        <end position="198"/>
    </location>
</feature>
<dbReference type="OMA" id="ASCASEW"/>
<accession>A0A0E0QMQ8</accession>
<dbReference type="HOGENOM" id="CLU_094372_0_0_1"/>
<dbReference type="EnsemblPlants" id="ORUFI09G00330.1">
    <property type="protein sequence ID" value="ORUFI09G00330.1"/>
    <property type="gene ID" value="ORUFI09G00330"/>
</dbReference>
<dbReference type="Proteomes" id="UP000008022">
    <property type="component" value="Unassembled WGS sequence"/>
</dbReference>
<reference evidence="3" key="1">
    <citation type="submission" date="2013-06" db="EMBL/GenBank/DDBJ databases">
        <authorList>
            <person name="Zhao Q."/>
        </authorList>
    </citation>
    <scope>NUCLEOTIDE SEQUENCE</scope>
    <source>
        <strain evidence="3">cv. W1943</strain>
    </source>
</reference>
<dbReference type="AlphaFoldDB" id="A0A0E0QMQ8"/>
<evidence type="ECO:0000256" key="1">
    <source>
        <dbReference type="SAM" id="MobiDB-lite"/>
    </source>
</evidence>
<protein>
    <submittedName>
        <fullName evidence="2">Uncharacterized protein</fullName>
    </submittedName>
</protein>
<evidence type="ECO:0000313" key="2">
    <source>
        <dbReference type="EnsemblPlants" id="ORUFI09G00330.1"/>
    </source>
</evidence>
<reference evidence="2" key="2">
    <citation type="submission" date="2015-06" db="UniProtKB">
        <authorList>
            <consortium name="EnsemblPlants"/>
        </authorList>
    </citation>
    <scope>IDENTIFICATION</scope>
</reference>
<proteinExistence type="predicted"/>
<feature type="compositionally biased region" description="Basic and acidic residues" evidence="1">
    <location>
        <begin position="148"/>
        <end position="171"/>
    </location>
</feature>
<name>A0A0E0QMQ8_ORYRU</name>